<organism evidence="2 3">
    <name type="scientific">Phaeosphaeria nodorum (strain SN15 / ATCC MYA-4574 / FGSC 10173)</name>
    <name type="common">Glume blotch fungus</name>
    <name type="synonym">Parastagonospora nodorum</name>
    <dbReference type="NCBI Taxonomy" id="321614"/>
    <lineage>
        <taxon>Eukaryota</taxon>
        <taxon>Fungi</taxon>
        <taxon>Dikarya</taxon>
        <taxon>Ascomycota</taxon>
        <taxon>Pezizomycotina</taxon>
        <taxon>Dothideomycetes</taxon>
        <taxon>Pleosporomycetidae</taxon>
        <taxon>Pleosporales</taxon>
        <taxon>Pleosporineae</taxon>
        <taxon>Phaeosphaeriaceae</taxon>
        <taxon>Parastagonospora</taxon>
    </lineage>
</organism>
<accession>A0A7U2I2J3</accession>
<feature type="compositionally biased region" description="Polar residues" evidence="1">
    <location>
        <begin position="253"/>
        <end position="263"/>
    </location>
</feature>
<evidence type="ECO:0008006" key="4">
    <source>
        <dbReference type="Google" id="ProtNLM"/>
    </source>
</evidence>
<dbReference type="VEuPathDB" id="FungiDB:JI435_087330"/>
<evidence type="ECO:0000256" key="1">
    <source>
        <dbReference type="SAM" id="MobiDB-lite"/>
    </source>
</evidence>
<protein>
    <recommendedName>
        <fullName evidence="4">Fungal N-terminal domain-containing protein</fullName>
    </recommendedName>
</protein>
<gene>
    <name evidence="2" type="ORF">JI435_087330</name>
</gene>
<feature type="region of interest" description="Disordered" evidence="1">
    <location>
        <begin position="846"/>
        <end position="870"/>
    </location>
</feature>
<dbReference type="EMBL" id="CP069029">
    <property type="protein sequence ID" value="QRC97486.1"/>
    <property type="molecule type" value="Genomic_DNA"/>
</dbReference>
<feature type="compositionally biased region" description="Polar residues" evidence="1">
    <location>
        <begin position="848"/>
        <end position="870"/>
    </location>
</feature>
<feature type="region of interest" description="Disordered" evidence="1">
    <location>
        <begin position="249"/>
        <end position="297"/>
    </location>
</feature>
<feature type="compositionally biased region" description="Low complexity" evidence="1">
    <location>
        <begin position="281"/>
        <end position="297"/>
    </location>
</feature>
<dbReference type="OrthoDB" id="7464126at2759"/>
<evidence type="ECO:0000313" key="2">
    <source>
        <dbReference type="EMBL" id="QRC97486.1"/>
    </source>
</evidence>
<proteinExistence type="predicted"/>
<name>A0A7U2I2J3_PHANO</name>
<dbReference type="OMA" id="STWPLPW"/>
<dbReference type="KEGG" id="pno:SNOG_08733"/>
<dbReference type="AlphaFoldDB" id="A0A7U2I2J3"/>
<dbReference type="RefSeq" id="XP_001799041.1">
    <property type="nucleotide sequence ID" value="XM_001798989.1"/>
</dbReference>
<keyword evidence="3" id="KW-1185">Reference proteome</keyword>
<sequence length="870" mass="96823">MSVISVGDVLKLCEIARRCYRNCRDCTGEYKRLTTEARSLSNLLEDITDKFDKIPDNKRQQLQDAYEPCIEVLQELDTLLTHYNGLDTKTKRTWDRITYDPEKSRILRERITSSVTILNSFYTSLIHDNQVLILEALERLEHDYRGGHREESIASLERITSGAATDEDEEDEAAWTQVLRDLEDVGVAKQDALSYRDVIIDWLVQAVNEGRLLEQRAEPDAFQTLSVDFGEALSVLDFGDIPGTHHLDVPNLWPSQPRSQSTPVRPPSPLMTPPTEDYQRTRSIPSPSTTSVSVPERSAVSSYAVSHSPDTDTSSLYAWPESVSKVASTHSSVEHQIKRVPVPSLGLPQVTPTAPSPVITATSSSSPASSLAAFTVPAPPARAPPSIPQIDATPPILAADTMPPIPATPTAPEVLPSLEPPLAFPDALLQTSARPVQPHVEPLILPVPPSYYDKHGTETADLYWTAQQAIAAWSRRDFVTASRHLEEQLAAVERGHTVISTGTQPDRRILRHLIGVCHSFAGNFVKAKQSFESVFNGIYLNRTNLDDGDIAAARWLGDVCLHLREHCNAALAWGVALEGSAGRYGAVRDRTRRICDELRLLDHWLFVFRRIENSFQSNMDPTDIFRQTHAVEKSNLIATLKIHLYEAGGFPGPRPSPPVNPAFSPSFMISARPKVETSISEGFLLSPLISLGAWPLPWDPTFNAVHAVQLDRHMNTIRTVSYIKPLVEHNLQSLTLGDSKKLHYVTKRGSRWLIETVKQGLQEMCIEHAESPNTEAIYCTLNQHRDGYAFSEGVEISFRKLQFRSIYGLRISDVKWSTRSFGPGQEKDTSDFRDILKSILERAENEAASASQHTANTSTALSQNGFQTYG</sequence>
<evidence type="ECO:0000313" key="3">
    <source>
        <dbReference type="Proteomes" id="UP000663193"/>
    </source>
</evidence>
<dbReference type="Proteomes" id="UP000663193">
    <property type="component" value="Chromosome 7"/>
</dbReference>
<reference evidence="3" key="1">
    <citation type="journal article" date="2021" name="BMC Genomics">
        <title>Chromosome-level genome assembly and manually-curated proteome of model necrotroph Parastagonospora nodorum Sn15 reveals a genome-wide trove of candidate effector homologs, and redundancy of virulence-related functions within an accessory chromosome.</title>
        <authorList>
            <person name="Bertazzoni S."/>
            <person name="Jones D.A.B."/>
            <person name="Phan H.T."/>
            <person name="Tan K.-C."/>
            <person name="Hane J.K."/>
        </authorList>
    </citation>
    <scope>NUCLEOTIDE SEQUENCE [LARGE SCALE GENOMIC DNA]</scope>
    <source>
        <strain evidence="3">SN15 / ATCC MYA-4574 / FGSC 10173)</strain>
    </source>
</reference>